<feature type="compositionally biased region" description="Polar residues" evidence="1">
    <location>
        <begin position="90"/>
        <end position="103"/>
    </location>
</feature>
<evidence type="ECO:0000256" key="1">
    <source>
        <dbReference type="SAM" id="MobiDB-lite"/>
    </source>
</evidence>
<proteinExistence type="predicted"/>
<feature type="non-terminal residue" evidence="2">
    <location>
        <position position="393"/>
    </location>
</feature>
<accession>A0AAV5X1Y3</accession>
<reference evidence="2" key="1">
    <citation type="submission" date="2023-10" db="EMBL/GenBank/DDBJ databases">
        <title>Genome assembly of Pristionchus species.</title>
        <authorList>
            <person name="Yoshida K."/>
            <person name="Sommer R.J."/>
        </authorList>
    </citation>
    <scope>NUCLEOTIDE SEQUENCE</scope>
    <source>
        <strain evidence="2">RS5133</strain>
    </source>
</reference>
<evidence type="ECO:0000313" key="3">
    <source>
        <dbReference type="Proteomes" id="UP001432322"/>
    </source>
</evidence>
<feature type="region of interest" description="Disordered" evidence="1">
    <location>
        <begin position="136"/>
        <end position="172"/>
    </location>
</feature>
<dbReference type="Proteomes" id="UP001432322">
    <property type="component" value="Unassembled WGS sequence"/>
</dbReference>
<sequence length="393" mass="42806">TDEVEQQLQKDEIECAENGNTTAVTNKDSGDNGALEQSLLLSKNDVQQNKQLEGQMEQQLQPKPNTLQQPPANSQGGPSAGERDGGASEESLTAKSSSESPTVTRDDEKQQPKNDVHMKELIGAQKVELLQLQLQQQPITSQQPSSSQKISLSEAKRKWEEEEKERKTPQQRACNICEKRFTSSADFMGHLVEKKGGGLGCRRPVAMPSKSPPSTISTPSKSSIRRETSTPTQPVLTDTPEKDDEMDSPPPSYDAVRVARYEAAAATLPDGHVKRAIMEAAEALRAGWEIVVFNSPTRPHSVQDYCVVLEGQDGEMDESSGMVEVLMPVPPGIACPENANRFYQITPEIEQAIQEALKAPTSNDPACDVLAEAMGTVVERAVAAEHVSCNDDF</sequence>
<feature type="region of interest" description="Disordered" evidence="1">
    <location>
        <begin position="196"/>
        <end position="253"/>
    </location>
</feature>
<dbReference type="AlphaFoldDB" id="A0AAV5X1Y3"/>
<feature type="compositionally biased region" description="Basic and acidic residues" evidence="1">
    <location>
        <begin position="104"/>
        <end position="120"/>
    </location>
</feature>
<organism evidence="2 3">
    <name type="scientific">Pristionchus fissidentatus</name>
    <dbReference type="NCBI Taxonomy" id="1538716"/>
    <lineage>
        <taxon>Eukaryota</taxon>
        <taxon>Metazoa</taxon>
        <taxon>Ecdysozoa</taxon>
        <taxon>Nematoda</taxon>
        <taxon>Chromadorea</taxon>
        <taxon>Rhabditida</taxon>
        <taxon>Rhabditina</taxon>
        <taxon>Diplogasteromorpha</taxon>
        <taxon>Diplogasteroidea</taxon>
        <taxon>Neodiplogasteridae</taxon>
        <taxon>Pristionchus</taxon>
    </lineage>
</organism>
<feature type="compositionally biased region" description="Low complexity" evidence="1">
    <location>
        <begin position="136"/>
        <end position="153"/>
    </location>
</feature>
<gene>
    <name evidence="2" type="ORF">PFISCL1PPCAC_27865</name>
</gene>
<feature type="compositionally biased region" description="Polar residues" evidence="1">
    <location>
        <begin position="39"/>
        <end position="77"/>
    </location>
</feature>
<dbReference type="EMBL" id="BTSY01000007">
    <property type="protein sequence ID" value="GMT36568.1"/>
    <property type="molecule type" value="Genomic_DNA"/>
</dbReference>
<keyword evidence="3" id="KW-1185">Reference proteome</keyword>
<name>A0AAV5X1Y3_9BILA</name>
<comment type="caution">
    <text evidence="2">The sequence shown here is derived from an EMBL/GenBank/DDBJ whole genome shotgun (WGS) entry which is preliminary data.</text>
</comment>
<evidence type="ECO:0000313" key="2">
    <source>
        <dbReference type="EMBL" id="GMT36568.1"/>
    </source>
</evidence>
<feature type="non-terminal residue" evidence="2">
    <location>
        <position position="1"/>
    </location>
</feature>
<protein>
    <recommendedName>
        <fullName evidence="4">Zinc finger protein</fullName>
    </recommendedName>
</protein>
<feature type="compositionally biased region" description="Polar residues" evidence="1">
    <location>
        <begin position="18"/>
        <end position="27"/>
    </location>
</feature>
<feature type="compositionally biased region" description="Low complexity" evidence="1">
    <location>
        <begin position="208"/>
        <end position="222"/>
    </location>
</feature>
<feature type="compositionally biased region" description="Basic and acidic residues" evidence="1">
    <location>
        <begin position="154"/>
        <end position="168"/>
    </location>
</feature>
<evidence type="ECO:0008006" key="4">
    <source>
        <dbReference type="Google" id="ProtNLM"/>
    </source>
</evidence>
<feature type="region of interest" description="Disordered" evidence="1">
    <location>
        <begin position="1"/>
        <end position="120"/>
    </location>
</feature>